<dbReference type="Pfam" id="PF00890">
    <property type="entry name" value="FAD_binding_2"/>
    <property type="match status" value="1"/>
</dbReference>
<sequence length="499" mass="53648">MAGRRDFLKLATGVTAAMAFPIKASNDNYGRAWDKEFDIIIIGSGFAGLSAAYSAHKAGIKNIIVLEKMEAFGGNSAICGGLMCMPLTPMQKKLGIKDSAELMIKDMLKAGRGFNHPELCRTLATEAHKAYDMLMECGVKFQDKVIRLGGHSAPRAHLPESASGGGIVVPMHNYLRKAGIIFQNRTNVEEVIRGDSGVTGIVVSEKYDFKSGSNRGQFAYKAKKGVIVASGGWGQDHQFIKTTMPAYQELESTAQPGASATMIKSLLSIRALPVMLDMYQLGPWATPDEKGAGPASFFADYAFAEGIAIDPKTGARFMNELADRRTRADAQLAVLASGTKEKPNMPFVFCGEATANHAEGFKAAYRDGAIKKSETLDELAKRYDVDIDALKNSVNEWNEIVQGKAKDPFNKPLDEKTILKPPFYSIRLSPKLHYCMGGVAITPNAEVIDSNTCEPISGLFAAGEVTGGTHGMDRLGGCSSIDGLVFGQIAGNQAAIRKV</sequence>
<dbReference type="PANTHER" id="PTHR43400:SF7">
    <property type="entry name" value="FAD-DEPENDENT OXIDOREDUCTASE 2 FAD BINDING DOMAIN-CONTAINING PROTEIN"/>
    <property type="match status" value="1"/>
</dbReference>
<comment type="subcellular location">
    <subcellularLocation>
        <location evidence="2">Cell envelope</location>
    </subcellularLocation>
</comment>
<dbReference type="SUPFAM" id="SSF56425">
    <property type="entry name" value="Succinate dehydrogenase/fumarate reductase flavoprotein, catalytic domain"/>
    <property type="match status" value="1"/>
</dbReference>
<dbReference type="NCBIfam" id="TIGR01813">
    <property type="entry name" value="flavo_cyto_c"/>
    <property type="match status" value="1"/>
</dbReference>
<dbReference type="SUPFAM" id="SSF51905">
    <property type="entry name" value="FAD/NAD(P)-binding domain"/>
    <property type="match status" value="1"/>
</dbReference>
<dbReference type="GO" id="GO:0030313">
    <property type="term" value="C:cell envelope"/>
    <property type="evidence" value="ECO:0007669"/>
    <property type="project" value="UniProtKB-SubCell"/>
</dbReference>
<evidence type="ECO:0000256" key="3">
    <source>
        <dbReference type="ARBA" id="ARBA00022630"/>
    </source>
</evidence>
<dbReference type="GO" id="GO:0010181">
    <property type="term" value="F:FMN binding"/>
    <property type="evidence" value="ECO:0007669"/>
    <property type="project" value="InterPro"/>
</dbReference>
<dbReference type="InterPro" id="IPR006311">
    <property type="entry name" value="TAT_signal"/>
</dbReference>
<dbReference type="InterPro" id="IPR003953">
    <property type="entry name" value="FAD-dep_OxRdtase_2_FAD-bd"/>
</dbReference>
<dbReference type="PROSITE" id="PS51318">
    <property type="entry name" value="TAT"/>
    <property type="match status" value="1"/>
</dbReference>
<comment type="caution">
    <text evidence="8">The sequence shown here is derived from an EMBL/GenBank/DDBJ whole genome shotgun (WGS) entry which is preliminary data.</text>
</comment>
<evidence type="ECO:0000256" key="1">
    <source>
        <dbReference type="ARBA" id="ARBA00001974"/>
    </source>
</evidence>
<dbReference type="Proteomes" id="UP001152518">
    <property type="component" value="Unassembled WGS sequence"/>
</dbReference>
<comment type="cofactor">
    <cofactor evidence="1">
        <name>FAD</name>
        <dbReference type="ChEBI" id="CHEBI:57692"/>
    </cofactor>
</comment>
<name>A0AAW6QUX1_9GAMM</name>
<evidence type="ECO:0000259" key="7">
    <source>
        <dbReference type="Pfam" id="PF00890"/>
    </source>
</evidence>
<dbReference type="InterPro" id="IPR010960">
    <property type="entry name" value="Flavocytochrome_c"/>
</dbReference>
<evidence type="ECO:0000256" key="6">
    <source>
        <dbReference type="RuleBase" id="RU366062"/>
    </source>
</evidence>
<dbReference type="InterPro" id="IPR036188">
    <property type="entry name" value="FAD/NAD-bd_sf"/>
</dbReference>
<dbReference type="GO" id="GO:0016627">
    <property type="term" value="F:oxidoreductase activity, acting on the CH-CH group of donors"/>
    <property type="evidence" value="ECO:0007669"/>
    <property type="project" value="UniProtKB-ARBA"/>
</dbReference>
<feature type="domain" description="FAD-dependent oxidoreductase 2 FAD-binding" evidence="7">
    <location>
        <begin position="38"/>
        <end position="479"/>
    </location>
</feature>
<evidence type="ECO:0000313" key="8">
    <source>
        <dbReference type="EMBL" id="MDG5899226.1"/>
    </source>
</evidence>
<gene>
    <name evidence="8" type="ORF">E2650_04770</name>
</gene>
<keyword evidence="5 6" id="KW-0560">Oxidoreductase</keyword>
<dbReference type="EMBL" id="SUNE01000002">
    <property type="protein sequence ID" value="MDG5899226.1"/>
    <property type="molecule type" value="Genomic_DNA"/>
</dbReference>
<reference evidence="8" key="1">
    <citation type="journal article" date="2019" name="Int J Environ Res Public Health">
        <title>Characterization of Chromosome-Mediated BlaOXA-894 in Shewanella xiamenensis Isolated from Pig Wastewater.</title>
        <authorList>
            <person name="Zou H."/>
            <person name="Zhou Z."/>
            <person name="Xia H."/>
            <person name="Zhao Q."/>
            <person name="Li X."/>
        </authorList>
    </citation>
    <scope>NUCLEOTIDE SEQUENCE</scope>
    <source>
        <strain evidence="8">2015oxa</strain>
    </source>
</reference>
<keyword evidence="4 6" id="KW-0274">FAD</keyword>
<organism evidence="8">
    <name type="scientific">Shewanella xiamenensis</name>
    <dbReference type="NCBI Taxonomy" id="332186"/>
    <lineage>
        <taxon>Bacteria</taxon>
        <taxon>Pseudomonadati</taxon>
        <taxon>Pseudomonadota</taxon>
        <taxon>Gammaproteobacteria</taxon>
        <taxon>Alteromonadales</taxon>
        <taxon>Shewanellaceae</taxon>
        <taxon>Shewanella</taxon>
    </lineage>
</organism>
<dbReference type="Gene3D" id="3.90.700.10">
    <property type="entry name" value="Succinate dehydrogenase/fumarate reductase flavoprotein, catalytic domain"/>
    <property type="match status" value="1"/>
</dbReference>
<dbReference type="PRINTS" id="PR00368">
    <property type="entry name" value="FADPNR"/>
</dbReference>
<keyword evidence="3 6" id="KW-0285">Flavoprotein</keyword>
<accession>A0AAW6QUX1</accession>
<evidence type="ECO:0000256" key="2">
    <source>
        <dbReference type="ARBA" id="ARBA00004196"/>
    </source>
</evidence>
<reference evidence="8" key="2">
    <citation type="submission" date="2019-04" db="EMBL/GenBank/DDBJ databases">
        <authorList>
            <person name="Zou H."/>
        </authorList>
    </citation>
    <scope>NUCLEOTIDE SEQUENCE</scope>
    <source>
        <strain evidence="8">2015oxa</strain>
    </source>
</reference>
<dbReference type="PANTHER" id="PTHR43400">
    <property type="entry name" value="FUMARATE REDUCTASE"/>
    <property type="match status" value="1"/>
</dbReference>
<dbReference type="InterPro" id="IPR027477">
    <property type="entry name" value="Succ_DH/fumarate_Rdtase_cat_sf"/>
</dbReference>
<dbReference type="InterPro" id="IPR050315">
    <property type="entry name" value="FAD-oxidoreductase_2"/>
</dbReference>
<dbReference type="FunFam" id="3.90.700.10:FF:000007">
    <property type="entry name" value="NADH-dependent fumarate reductase"/>
    <property type="match status" value="1"/>
</dbReference>
<dbReference type="Gene3D" id="3.50.50.60">
    <property type="entry name" value="FAD/NAD(P)-binding domain"/>
    <property type="match status" value="1"/>
</dbReference>
<protein>
    <submittedName>
        <fullName evidence="8">Flavocytochrome c</fullName>
    </submittedName>
</protein>
<evidence type="ECO:0000256" key="4">
    <source>
        <dbReference type="ARBA" id="ARBA00022827"/>
    </source>
</evidence>
<comment type="similarity">
    <text evidence="6">Belongs to the FAD-dependent oxidoreductase 2 family. FRD/SDH subfamily.</text>
</comment>
<proteinExistence type="inferred from homology"/>
<dbReference type="AlphaFoldDB" id="A0AAW6QUX1"/>
<evidence type="ECO:0000256" key="5">
    <source>
        <dbReference type="ARBA" id="ARBA00023002"/>
    </source>
</evidence>